<keyword evidence="2" id="KW-1133">Transmembrane helix</keyword>
<evidence type="ECO:0000313" key="4">
    <source>
        <dbReference type="Proteomes" id="UP000599688"/>
    </source>
</evidence>
<dbReference type="RefSeq" id="WP_188405853.1">
    <property type="nucleotide sequence ID" value="NZ_BMGL01000006.1"/>
</dbReference>
<dbReference type="InterPro" id="IPR022134">
    <property type="entry name" value="DUF3667"/>
</dbReference>
<evidence type="ECO:0008006" key="5">
    <source>
        <dbReference type="Google" id="ProtNLM"/>
    </source>
</evidence>
<dbReference type="AlphaFoldDB" id="A0A916ZU55"/>
<feature type="transmembrane region" description="Helical" evidence="2">
    <location>
        <begin position="309"/>
        <end position="325"/>
    </location>
</feature>
<protein>
    <recommendedName>
        <fullName evidence="5">DUF3667 domain-containing protein</fullName>
    </recommendedName>
</protein>
<dbReference type="Proteomes" id="UP000599688">
    <property type="component" value="Unassembled WGS sequence"/>
</dbReference>
<feature type="transmembrane region" description="Helical" evidence="2">
    <location>
        <begin position="253"/>
        <end position="271"/>
    </location>
</feature>
<sequence length="369" mass="43038">MKFLPSLRPKRFSLKYRGEQCLNCNHALDKSDAYCANCGQRNTTKKLSLKDLIEELFSSLISYDSKLWQSIKYMFLKPGELALAYTNGKRKHFTNPFRFFLSIAIIFFLVVSQYVDYEKMDKINFLDSVKEANSGTADSITLINLKKDLQKLDESEGREKIKKQIAELEDIIEKEKAALDQPSIILLGHAQDNDKTSLEKALLENKYLKYEEAIHQELVDDSFLGWLKFRFLRGLAKSEQNFSSFVSFLLPKIPFYMFFFIPFFSLGYLLLFFGRQKTFAEHIIFNFSLSSFLLVIYAMYFFISLYIETVWFKAIVNLGVFYYTYKSVRNFYSHSKLASFIKTIVIAISYPLALILFLLGLTAISFTFY</sequence>
<dbReference type="Pfam" id="PF12412">
    <property type="entry name" value="DUF3667"/>
    <property type="match status" value="1"/>
</dbReference>
<feature type="transmembrane region" description="Helical" evidence="2">
    <location>
        <begin position="345"/>
        <end position="368"/>
    </location>
</feature>
<organism evidence="3 4">
    <name type="scientific">Psychroflexus salis</name>
    <dbReference type="NCBI Taxonomy" id="1526574"/>
    <lineage>
        <taxon>Bacteria</taxon>
        <taxon>Pseudomonadati</taxon>
        <taxon>Bacteroidota</taxon>
        <taxon>Flavobacteriia</taxon>
        <taxon>Flavobacteriales</taxon>
        <taxon>Flavobacteriaceae</taxon>
        <taxon>Psychroflexus</taxon>
    </lineage>
</organism>
<feature type="transmembrane region" description="Helical" evidence="2">
    <location>
        <begin position="97"/>
        <end position="115"/>
    </location>
</feature>
<feature type="transmembrane region" description="Helical" evidence="2">
    <location>
        <begin position="283"/>
        <end position="303"/>
    </location>
</feature>
<evidence type="ECO:0000313" key="3">
    <source>
        <dbReference type="EMBL" id="GGE11681.1"/>
    </source>
</evidence>
<dbReference type="EMBL" id="BMGL01000006">
    <property type="protein sequence ID" value="GGE11681.1"/>
    <property type="molecule type" value="Genomic_DNA"/>
</dbReference>
<keyword evidence="2" id="KW-0812">Transmembrane</keyword>
<keyword evidence="1" id="KW-0175">Coiled coil</keyword>
<comment type="caution">
    <text evidence="3">The sequence shown here is derived from an EMBL/GenBank/DDBJ whole genome shotgun (WGS) entry which is preliminary data.</text>
</comment>
<evidence type="ECO:0000256" key="2">
    <source>
        <dbReference type="SAM" id="Phobius"/>
    </source>
</evidence>
<keyword evidence="2" id="KW-0472">Membrane</keyword>
<proteinExistence type="predicted"/>
<accession>A0A916ZU55</accession>
<reference evidence="3 4" key="1">
    <citation type="journal article" date="2014" name="Int. J. Syst. Evol. Microbiol.">
        <title>Complete genome sequence of Corynebacterium casei LMG S-19264T (=DSM 44701T), isolated from a smear-ripened cheese.</title>
        <authorList>
            <consortium name="US DOE Joint Genome Institute (JGI-PGF)"/>
            <person name="Walter F."/>
            <person name="Albersmeier A."/>
            <person name="Kalinowski J."/>
            <person name="Ruckert C."/>
        </authorList>
    </citation>
    <scope>NUCLEOTIDE SEQUENCE [LARGE SCALE GENOMIC DNA]</scope>
    <source>
        <strain evidence="3 4">CGMCC 1.12925</strain>
    </source>
</reference>
<gene>
    <name evidence="3" type="ORF">GCM10010831_11410</name>
</gene>
<name>A0A916ZU55_9FLAO</name>
<feature type="coiled-coil region" evidence="1">
    <location>
        <begin position="158"/>
        <end position="213"/>
    </location>
</feature>
<evidence type="ECO:0000256" key="1">
    <source>
        <dbReference type="SAM" id="Coils"/>
    </source>
</evidence>
<keyword evidence="4" id="KW-1185">Reference proteome</keyword>